<proteinExistence type="predicted"/>
<accession>A0AAV7LXP3</accession>
<evidence type="ECO:0000256" key="1">
    <source>
        <dbReference type="SAM" id="MobiDB-lite"/>
    </source>
</evidence>
<sequence length="173" mass="19456">MKEHQLKMPTKLKGNDVSKPCGNDLVNEATKKPNSRRPSIGDASEAEHTTAATERGRMPQECERVKEFQNERQARNENTGHSGSVSGTQQFTFWHREGQTGGCVLSFHHMNKDDPICDLLFGPVELKLKVGTGPSITIATDKTFRLHVRYTAVYLLAPRHADRRLFAVFSSYE</sequence>
<dbReference type="AlphaFoldDB" id="A0AAV7LXP3"/>
<comment type="caution">
    <text evidence="2">The sequence shown here is derived from an EMBL/GenBank/DDBJ whole genome shotgun (WGS) entry which is preliminary data.</text>
</comment>
<keyword evidence="3" id="KW-1185">Reference proteome</keyword>
<dbReference type="EMBL" id="JANPWB010000014">
    <property type="protein sequence ID" value="KAJ1096316.1"/>
    <property type="molecule type" value="Genomic_DNA"/>
</dbReference>
<reference evidence="2" key="1">
    <citation type="journal article" date="2022" name="bioRxiv">
        <title>Sequencing and chromosome-scale assembly of the giantPleurodeles waltlgenome.</title>
        <authorList>
            <person name="Brown T."/>
            <person name="Elewa A."/>
            <person name="Iarovenko S."/>
            <person name="Subramanian E."/>
            <person name="Araus A.J."/>
            <person name="Petzold A."/>
            <person name="Susuki M."/>
            <person name="Suzuki K.-i.T."/>
            <person name="Hayashi T."/>
            <person name="Toyoda A."/>
            <person name="Oliveira C."/>
            <person name="Osipova E."/>
            <person name="Leigh N.D."/>
            <person name="Simon A."/>
            <person name="Yun M.H."/>
        </authorList>
    </citation>
    <scope>NUCLEOTIDE SEQUENCE</scope>
    <source>
        <strain evidence="2">20211129_DDA</strain>
        <tissue evidence="2">Liver</tissue>
    </source>
</reference>
<gene>
    <name evidence="2" type="ORF">NDU88_001459</name>
</gene>
<name>A0AAV7LXP3_PLEWA</name>
<organism evidence="2 3">
    <name type="scientific">Pleurodeles waltl</name>
    <name type="common">Iberian ribbed newt</name>
    <dbReference type="NCBI Taxonomy" id="8319"/>
    <lineage>
        <taxon>Eukaryota</taxon>
        <taxon>Metazoa</taxon>
        <taxon>Chordata</taxon>
        <taxon>Craniata</taxon>
        <taxon>Vertebrata</taxon>
        <taxon>Euteleostomi</taxon>
        <taxon>Amphibia</taxon>
        <taxon>Batrachia</taxon>
        <taxon>Caudata</taxon>
        <taxon>Salamandroidea</taxon>
        <taxon>Salamandridae</taxon>
        <taxon>Pleurodelinae</taxon>
        <taxon>Pleurodeles</taxon>
    </lineage>
</organism>
<dbReference type="Proteomes" id="UP001066276">
    <property type="component" value="Chromosome 10"/>
</dbReference>
<feature type="region of interest" description="Disordered" evidence="1">
    <location>
        <begin position="1"/>
        <end position="62"/>
    </location>
</feature>
<evidence type="ECO:0000313" key="2">
    <source>
        <dbReference type="EMBL" id="KAJ1096316.1"/>
    </source>
</evidence>
<evidence type="ECO:0000313" key="3">
    <source>
        <dbReference type="Proteomes" id="UP001066276"/>
    </source>
</evidence>
<protein>
    <submittedName>
        <fullName evidence="2">Uncharacterized protein</fullName>
    </submittedName>
</protein>